<dbReference type="PANTHER" id="PTHR19290">
    <property type="entry name" value="BASIC HELIX-LOOP-HELIX PROTEIN NEUROGENIN-RELATED"/>
    <property type="match status" value="1"/>
</dbReference>
<dbReference type="FunFam" id="4.10.280.10:FF:000026">
    <property type="entry name" value="Basic helix-loop-helix family, member e23"/>
    <property type="match status" value="1"/>
</dbReference>
<feature type="region of interest" description="Disordered" evidence="5">
    <location>
        <begin position="361"/>
        <end position="425"/>
    </location>
</feature>
<dbReference type="Gene3D" id="4.10.280.10">
    <property type="entry name" value="Helix-loop-helix DNA-binding domain"/>
    <property type="match status" value="1"/>
</dbReference>
<dbReference type="GO" id="GO:0045944">
    <property type="term" value="P:positive regulation of transcription by RNA polymerase II"/>
    <property type="evidence" value="ECO:0007669"/>
    <property type="project" value="TreeGrafter"/>
</dbReference>
<accession>A0A553N862</accession>
<dbReference type="GO" id="GO:0061564">
    <property type="term" value="P:axon development"/>
    <property type="evidence" value="ECO:0007669"/>
    <property type="project" value="TreeGrafter"/>
</dbReference>
<keyword evidence="3" id="KW-0804">Transcription</keyword>
<keyword evidence="8" id="KW-1185">Reference proteome</keyword>
<evidence type="ECO:0000256" key="1">
    <source>
        <dbReference type="ARBA" id="ARBA00004123"/>
    </source>
</evidence>
<feature type="region of interest" description="Disordered" evidence="5">
    <location>
        <begin position="164"/>
        <end position="264"/>
    </location>
</feature>
<dbReference type="Pfam" id="PF00010">
    <property type="entry name" value="HLH"/>
    <property type="match status" value="1"/>
</dbReference>
<feature type="compositionally biased region" description="Polar residues" evidence="5">
    <location>
        <begin position="409"/>
        <end position="425"/>
    </location>
</feature>
<dbReference type="CDD" id="cd18954">
    <property type="entry name" value="bHLH_TS_bHLHe22_bHLHb5"/>
    <property type="match status" value="1"/>
</dbReference>
<evidence type="ECO:0000313" key="7">
    <source>
        <dbReference type="EMBL" id="TRY61600.1"/>
    </source>
</evidence>
<evidence type="ECO:0000259" key="6">
    <source>
        <dbReference type="PROSITE" id="PS50888"/>
    </source>
</evidence>
<gene>
    <name evidence="7" type="ORF">TCAL_01474</name>
</gene>
<feature type="compositionally biased region" description="Low complexity" evidence="5">
    <location>
        <begin position="1"/>
        <end position="34"/>
    </location>
</feature>
<proteinExistence type="predicted"/>
<dbReference type="InterPro" id="IPR011598">
    <property type="entry name" value="bHLH_dom"/>
</dbReference>
<name>A0A553N862_TIGCA</name>
<feature type="compositionally biased region" description="Basic and acidic residues" evidence="5">
    <location>
        <begin position="195"/>
        <end position="207"/>
    </location>
</feature>
<dbReference type="STRING" id="6832.A0A553N862"/>
<feature type="compositionally biased region" description="Pro residues" evidence="5">
    <location>
        <begin position="386"/>
        <end position="402"/>
    </location>
</feature>
<feature type="domain" description="BHLH" evidence="6">
    <location>
        <begin position="259"/>
        <end position="313"/>
    </location>
</feature>
<dbReference type="SMART" id="SM00353">
    <property type="entry name" value="HLH"/>
    <property type="match status" value="1"/>
</dbReference>
<dbReference type="AlphaFoldDB" id="A0A553N862"/>
<dbReference type="GO" id="GO:0046983">
    <property type="term" value="F:protein dimerization activity"/>
    <property type="evidence" value="ECO:0007669"/>
    <property type="project" value="InterPro"/>
</dbReference>
<dbReference type="SUPFAM" id="SSF47459">
    <property type="entry name" value="HLH, helix-loop-helix DNA-binding domain"/>
    <property type="match status" value="1"/>
</dbReference>
<dbReference type="GO" id="GO:0000981">
    <property type="term" value="F:DNA-binding transcription factor activity, RNA polymerase II-specific"/>
    <property type="evidence" value="ECO:0007669"/>
    <property type="project" value="TreeGrafter"/>
</dbReference>
<feature type="region of interest" description="Disordered" evidence="5">
    <location>
        <begin position="1"/>
        <end position="46"/>
    </location>
</feature>
<evidence type="ECO:0000256" key="4">
    <source>
        <dbReference type="ARBA" id="ARBA00023242"/>
    </source>
</evidence>
<dbReference type="Proteomes" id="UP000318571">
    <property type="component" value="Chromosome 8"/>
</dbReference>
<evidence type="ECO:0000256" key="5">
    <source>
        <dbReference type="SAM" id="MobiDB-lite"/>
    </source>
</evidence>
<comment type="caution">
    <text evidence="7">The sequence shown here is derived from an EMBL/GenBank/DDBJ whole genome shotgun (WGS) entry which is preliminary data.</text>
</comment>
<evidence type="ECO:0000256" key="2">
    <source>
        <dbReference type="ARBA" id="ARBA00023015"/>
    </source>
</evidence>
<evidence type="ECO:0000313" key="8">
    <source>
        <dbReference type="Proteomes" id="UP000318571"/>
    </source>
</evidence>
<keyword evidence="2" id="KW-0805">Transcription regulation</keyword>
<feature type="compositionally biased region" description="Pro residues" evidence="5">
    <location>
        <begin position="77"/>
        <end position="95"/>
    </location>
</feature>
<reference evidence="7 8" key="1">
    <citation type="journal article" date="2018" name="Nat. Ecol. Evol.">
        <title>Genomic signatures of mitonuclear coevolution across populations of Tigriopus californicus.</title>
        <authorList>
            <person name="Barreto F.S."/>
            <person name="Watson E.T."/>
            <person name="Lima T.G."/>
            <person name="Willett C.S."/>
            <person name="Edmands S."/>
            <person name="Li W."/>
            <person name="Burton R.S."/>
        </authorList>
    </citation>
    <scope>NUCLEOTIDE SEQUENCE [LARGE SCALE GENOMIC DNA]</scope>
    <source>
        <strain evidence="7 8">San Diego</strain>
    </source>
</reference>
<feature type="compositionally biased region" description="Polar residues" evidence="5">
    <location>
        <begin position="101"/>
        <end position="111"/>
    </location>
</feature>
<organism evidence="7 8">
    <name type="scientific">Tigriopus californicus</name>
    <name type="common">Marine copepod</name>
    <dbReference type="NCBI Taxonomy" id="6832"/>
    <lineage>
        <taxon>Eukaryota</taxon>
        <taxon>Metazoa</taxon>
        <taxon>Ecdysozoa</taxon>
        <taxon>Arthropoda</taxon>
        <taxon>Crustacea</taxon>
        <taxon>Multicrustacea</taxon>
        <taxon>Hexanauplia</taxon>
        <taxon>Copepoda</taxon>
        <taxon>Harpacticoida</taxon>
        <taxon>Harpacticidae</taxon>
        <taxon>Tigriopus</taxon>
    </lineage>
</organism>
<protein>
    <recommendedName>
        <fullName evidence="6">BHLH domain-containing protein</fullName>
    </recommendedName>
</protein>
<feature type="region of interest" description="Disordered" evidence="5">
    <location>
        <begin position="68"/>
        <end position="111"/>
    </location>
</feature>
<dbReference type="PROSITE" id="PS50888">
    <property type="entry name" value="BHLH"/>
    <property type="match status" value="1"/>
</dbReference>
<keyword evidence="4" id="KW-0539">Nucleus</keyword>
<sequence length="425" mass="45248">MMEPSLFHSAAASGLSSHLSSFHPPAPSSLHSPGQEPPPPPSPFHGFPLPSPYLLAAAHASSLPNSLTAALMKPRASPYPHPIPPPPPPPPPPTSHHPSIASLSSLSAGTSEQSLIKSTSISFSSQSVSKPNGMTKYSIASLTSPTVSSSPSSGTSAFFHYHPHHAHQRHNASSPEASASEKLSENGSDEGMTTKSEEEDRDVENRPHLSNRFSLSSRKDANNLGNTTHHHHLPTDSQLPGASQVGPLKPSKKNRNSKLARLSINARERRRMHDLNDALDDLRHCIPYAHSPSVRKLSKIATLLLAKNYILMQTNALEELRRLVAYLCQAAGISLPNAAALLGQQSRNALLNLNMDRDLRPDLSMQDSMDSLPSPPISSSQASRGTPPPKGSSPGPCSPPQASPVKATNLVTTESSNETPATGQQ</sequence>
<dbReference type="PANTHER" id="PTHR19290:SF104">
    <property type="entry name" value="GH17679P"/>
    <property type="match status" value="1"/>
</dbReference>
<dbReference type="GO" id="GO:0005634">
    <property type="term" value="C:nucleus"/>
    <property type="evidence" value="ECO:0007669"/>
    <property type="project" value="UniProtKB-SubCell"/>
</dbReference>
<dbReference type="EMBL" id="VCGU01000459">
    <property type="protein sequence ID" value="TRY61600.1"/>
    <property type="molecule type" value="Genomic_DNA"/>
</dbReference>
<dbReference type="InterPro" id="IPR050359">
    <property type="entry name" value="bHLH_transcription_factors"/>
</dbReference>
<dbReference type="GO" id="GO:0007423">
    <property type="term" value="P:sensory organ development"/>
    <property type="evidence" value="ECO:0007669"/>
    <property type="project" value="TreeGrafter"/>
</dbReference>
<dbReference type="InterPro" id="IPR036638">
    <property type="entry name" value="HLH_DNA-bd_sf"/>
</dbReference>
<dbReference type="GO" id="GO:0070888">
    <property type="term" value="F:E-box binding"/>
    <property type="evidence" value="ECO:0007669"/>
    <property type="project" value="TreeGrafter"/>
</dbReference>
<feature type="compositionally biased region" description="Polar residues" evidence="5">
    <location>
        <begin position="365"/>
        <end position="382"/>
    </location>
</feature>
<comment type="subcellular location">
    <subcellularLocation>
        <location evidence="1">Nucleus</location>
    </subcellularLocation>
</comment>
<evidence type="ECO:0000256" key="3">
    <source>
        <dbReference type="ARBA" id="ARBA00023163"/>
    </source>
</evidence>